<sequence length="192" mass="20682">MQIPTGPSLMTFGFIKEEVCCAPRSPSTAEKTVEASSQSVPHVGLRRASDVGTTDRPVGGLHVQAPASRRARVKKGPARTFGRNASLGTEQSNKTVLGDRGGGQGGKSYRSGEDGEDRKSFSRPLALARSRELPFLGKSASLISLPEFPFARRLVRKRHSPLIWLKTATPNTKGGEKSADFGRFYGLMKPSV</sequence>
<dbReference type="AlphaFoldDB" id="A0AAV7DSK4"/>
<comment type="caution">
    <text evidence="2">The sequence shown here is derived from an EMBL/GenBank/DDBJ whole genome shotgun (WGS) entry which is preliminary data.</text>
</comment>
<evidence type="ECO:0000313" key="3">
    <source>
        <dbReference type="Proteomes" id="UP000825729"/>
    </source>
</evidence>
<feature type="compositionally biased region" description="Polar residues" evidence="1">
    <location>
        <begin position="86"/>
        <end position="95"/>
    </location>
</feature>
<feature type="compositionally biased region" description="Polar residues" evidence="1">
    <location>
        <begin position="26"/>
        <end position="40"/>
    </location>
</feature>
<accession>A0AAV7DSK4</accession>
<organism evidence="2 3">
    <name type="scientific">Aristolochia fimbriata</name>
    <name type="common">White veined hardy Dutchman's pipe vine</name>
    <dbReference type="NCBI Taxonomy" id="158543"/>
    <lineage>
        <taxon>Eukaryota</taxon>
        <taxon>Viridiplantae</taxon>
        <taxon>Streptophyta</taxon>
        <taxon>Embryophyta</taxon>
        <taxon>Tracheophyta</taxon>
        <taxon>Spermatophyta</taxon>
        <taxon>Magnoliopsida</taxon>
        <taxon>Magnoliidae</taxon>
        <taxon>Piperales</taxon>
        <taxon>Aristolochiaceae</taxon>
        <taxon>Aristolochia</taxon>
    </lineage>
</organism>
<evidence type="ECO:0000313" key="2">
    <source>
        <dbReference type="EMBL" id="KAG9439575.1"/>
    </source>
</evidence>
<feature type="compositionally biased region" description="Basic and acidic residues" evidence="1">
    <location>
        <begin position="110"/>
        <end position="120"/>
    </location>
</feature>
<dbReference type="Proteomes" id="UP000825729">
    <property type="component" value="Unassembled WGS sequence"/>
</dbReference>
<dbReference type="EMBL" id="JAINDJ010000008">
    <property type="protein sequence ID" value="KAG9439575.1"/>
    <property type="molecule type" value="Genomic_DNA"/>
</dbReference>
<gene>
    <name evidence="2" type="ORF">H6P81_019740</name>
</gene>
<feature type="region of interest" description="Disordered" evidence="1">
    <location>
        <begin position="26"/>
        <end position="122"/>
    </location>
</feature>
<protein>
    <submittedName>
        <fullName evidence="2">Uncharacterized protein</fullName>
    </submittedName>
</protein>
<reference evidence="2 3" key="1">
    <citation type="submission" date="2021-07" db="EMBL/GenBank/DDBJ databases">
        <title>The Aristolochia fimbriata genome: insights into angiosperm evolution, floral development and chemical biosynthesis.</title>
        <authorList>
            <person name="Jiao Y."/>
        </authorList>
    </citation>
    <scope>NUCLEOTIDE SEQUENCE [LARGE SCALE GENOMIC DNA]</scope>
    <source>
        <strain evidence="2">IBCAS-2021</strain>
        <tissue evidence="2">Leaf</tissue>
    </source>
</reference>
<evidence type="ECO:0000256" key="1">
    <source>
        <dbReference type="SAM" id="MobiDB-lite"/>
    </source>
</evidence>
<name>A0AAV7DSK4_ARIFI</name>
<keyword evidence="3" id="KW-1185">Reference proteome</keyword>
<proteinExistence type="predicted"/>